<dbReference type="GO" id="GO:0005524">
    <property type="term" value="F:ATP binding"/>
    <property type="evidence" value="ECO:0007669"/>
    <property type="project" value="UniProtKB-KW"/>
</dbReference>
<evidence type="ECO:0000256" key="11">
    <source>
        <dbReference type="SAM" id="MobiDB-lite"/>
    </source>
</evidence>
<feature type="region of interest" description="Disordered" evidence="11">
    <location>
        <begin position="1"/>
        <end position="27"/>
    </location>
</feature>
<evidence type="ECO:0000259" key="12">
    <source>
        <dbReference type="PROSITE" id="PS50893"/>
    </source>
</evidence>
<dbReference type="InterPro" id="IPR050153">
    <property type="entry name" value="Metal_Ion_Import_ABC"/>
</dbReference>
<dbReference type="InterPro" id="IPR003593">
    <property type="entry name" value="AAA+_ATPase"/>
</dbReference>
<comment type="similarity">
    <text evidence="1">Belongs to the ABC transporter superfamily.</text>
</comment>
<evidence type="ECO:0000256" key="5">
    <source>
        <dbReference type="ARBA" id="ARBA00022833"/>
    </source>
</evidence>
<evidence type="ECO:0000256" key="7">
    <source>
        <dbReference type="ARBA" id="ARBA00022906"/>
    </source>
</evidence>
<dbReference type="InterPro" id="IPR003439">
    <property type="entry name" value="ABC_transporter-like_ATP-bd"/>
</dbReference>
<evidence type="ECO:0000256" key="9">
    <source>
        <dbReference type="ARBA" id="ARBA00023065"/>
    </source>
</evidence>
<gene>
    <name evidence="13" type="ORF">LRX75_12790</name>
</gene>
<dbReference type="PROSITE" id="PS50893">
    <property type="entry name" value="ABC_TRANSPORTER_2"/>
    <property type="match status" value="1"/>
</dbReference>
<keyword evidence="9" id="KW-0406">Ion transport</keyword>
<evidence type="ECO:0000256" key="3">
    <source>
        <dbReference type="ARBA" id="ARBA00022475"/>
    </source>
</evidence>
<sequence length="323" mass="34773">MSETDAHSHAAPSRTGAPARSGGPARAGRDALVTLREVGIRRSGRWLVRGVDFSVSRGEIVTLIGPNGSGKSTTAKTAIGVLKPDEGRVDRIGGLKVGYVPQKLAIDWTLPLTVERLMTLTGPLKRAEIAEALSSTGILHLARAEVQHLSGGEFQRALLARAIARRPDLLVLDEPVQGVDFSGEIALYDLIKTIRNRTGCGILLISHDLHVVMAETDTVICLNGHVCCRGTPQAVSQSPEYQRLFGVKAAQTLAVYNHDHDHTHLPDGRVLHADGSLTDHCHPDDGHHADDTAVADHVHDESCGCGHSQIRLKRLEPGKRDRA</sequence>
<accession>A0A9X1T1B1</accession>
<evidence type="ECO:0000256" key="6">
    <source>
        <dbReference type="ARBA" id="ARBA00022840"/>
    </source>
</evidence>
<dbReference type="EMBL" id="JAJOZR010000007">
    <property type="protein sequence ID" value="MCD7109914.1"/>
    <property type="molecule type" value="Genomic_DNA"/>
</dbReference>
<dbReference type="PANTHER" id="PTHR42734">
    <property type="entry name" value="METAL TRANSPORT SYSTEM ATP-BINDING PROTEIN TM_0124-RELATED"/>
    <property type="match status" value="1"/>
</dbReference>
<reference evidence="13" key="1">
    <citation type="submission" date="2021-12" db="EMBL/GenBank/DDBJ databases">
        <authorList>
            <person name="Li Y."/>
        </authorList>
    </citation>
    <scope>NUCLEOTIDE SEQUENCE</scope>
    <source>
        <strain evidence="13">DKSPLA3</strain>
    </source>
</reference>
<dbReference type="InterPro" id="IPR027417">
    <property type="entry name" value="P-loop_NTPase"/>
</dbReference>
<keyword evidence="4" id="KW-0547">Nucleotide-binding</keyword>
<evidence type="ECO:0000256" key="2">
    <source>
        <dbReference type="ARBA" id="ARBA00022448"/>
    </source>
</evidence>
<dbReference type="GO" id="GO:0010043">
    <property type="term" value="P:response to zinc ion"/>
    <property type="evidence" value="ECO:0007669"/>
    <property type="project" value="TreeGrafter"/>
</dbReference>
<dbReference type="PROSITE" id="PS00211">
    <property type="entry name" value="ABC_TRANSPORTER_1"/>
    <property type="match status" value="1"/>
</dbReference>
<keyword evidence="5" id="KW-0862">Zinc</keyword>
<dbReference type="AlphaFoldDB" id="A0A9X1T1B1"/>
<proteinExistence type="inferred from homology"/>
<dbReference type="GO" id="GO:0016887">
    <property type="term" value="F:ATP hydrolysis activity"/>
    <property type="evidence" value="ECO:0007669"/>
    <property type="project" value="InterPro"/>
</dbReference>
<keyword evidence="10" id="KW-0472">Membrane</keyword>
<feature type="domain" description="ABC transporter" evidence="12">
    <location>
        <begin position="33"/>
        <end position="248"/>
    </location>
</feature>
<keyword evidence="7" id="KW-0864">Zinc transport</keyword>
<name>A0A9X1T1B1_9HYPH</name>
<keyword evidence="6 13" id="KW-0067">ATP-binding</keyword>
<dbReference type="PANTHER" id="PTHR42734:SF9">
    <property type="entry name" value="ZINC IMPORT ATP-BINDING PROTEIN ZNUC"/>
    <property type="match status" value="1"/>
</dbReference>
<comment type="caution">
    <text evidence="13">The sequence shown here is derived from an EMBL/GenBank/DDBJ whole genome shotgun (WGS) entry which is preliminary data.</text>
</comment>
<dbReference type="RefSeq" id="WP_231814900.1">
    <property type="nucleotide sequence ID" value="NZ_JAJOZR010000007.1"/>
</dbReference>
<protein>
    <submittedName>
        <fullName evidence="13">Metal ABC transporter ATP-binding protein</fullName>
    </submittedName>
</protein>
<evidence type="ECO:0000256" key="1">
    <source>
        <dbReference type="ARBA" id="ARBA00005417"/>
    </source>
</evidence>
<dbReference type="GO" id="GO:0006829">
    <property type="term" value="P:zinc ion transport"/>
    <property type="evidence" value="ECO:0007669"/>
    <property type="project" value="UniProtKB-KW"/>
</dbReference>
<evidence type="ECO:0000256" key="4">
    <source>
        <dbReference type="ARBA" id="ARBA00022741"/>
    </source>
</evidence>
<evidence type="ECO:0000313" key="14">
    <source>
        <dbReference type="Proteomes" id="UP001139089"/>
    </source>
</evidence>
<dbReference type="SMART" id="SM00382">
    <property type="entry name" value="AAA"/>
    <property type="match status" value="1"/>
</dbReference>
<evidence type="ECO:0000313" key="13">
    <source>
        <dbReference type="EMBL" id="MCD7109914.1"/>
    </source>
</evidence>
<evidence type="ECO:0000256" key="8">
    <source>
        <dbReference type="ARBA" id="ARBA00022967"/>
    </source>
</evidence>
<keyword evidence="3" id="KW-1003">Cell membrane</keyword>
<dbReference type="Proteomes" id="UP001139089">
    <property type="component" value="Unassembled WGS sequence"/>
</dbReference>
<dbReference type="InterPro" id="IPR017871">
    <property type="entry name" value="ABC_transporter-like_CS"/>
</dbReference>
<feature type="compositionally biased region" description="Low complexity" evidence="11">
    <location>
        <begin position="14"/>
        <end position="26"/>
    </location>
</feature>
<evidence type="ECO:0000256" key="10">
    <source>
        <dbReference type="ARBA" id="ARBA00023136"/>
    </source>
</evidence>
<keyword evidence="14" id="KW-1185">Reference proteome</keyword>
<dbReference type="SUPFAM" id="SSF52540">
    <property type="entry name" value="P-loop containing nucleoside triphosphate hydrolases"/>
    <property type="match status" value="1"/>
</dbReference>
<dbReference type="Gene3D" id="3.40.50.300">
    <property type="entry name" value="P-loop containing nucleotide triphosphate hydrolases"/>
    <property type="match status" value="1"/>
</dbReference>
<keyword evidence="8" id="KW-1278">Translocase</keyword>
<dbReference type="Pfam" id="PF00005">
    <property type="entry name" value="ABC_tran"/>
    <property type="match status" value="1"/>
</dbReference>
<organism evidence="13 14">
    <name type="scientific">Rhizobium quercicola</name>
    <dbReference type="NCBI Taxonomy" id="2901226"/>
    <lineage>
        <taxon>Bacteria</taxon>
        <taxon>Pseudomonadati</taxon>
        <taxon>Pseudomonadota</taxon>
        <taxon>Alphaproteobacteria</taxon>
        <taxon>Hyphomicrobiales</taxon>
        <taxon>Rhizobiaceae</taxon>
        <taxon>Rhizobium/Agrobacterium group</taxon>
        <taxon>Rhizobium</taxon>
    </lineage>
</organism>
<keyword evidence="2" id="KW-0813">Transport</keyword>